<dbReference type="KEGG" id="amuc:Pan181_47110"/>
<evidence type="ECO:0000256" key="4">
    <source>
        <dbReference type="ARBA" id="ARBA00023163"/>
    </source>
</evidence>
<evidence type="ECO:0000259" key="7">
    <source>
        <dbReference type="Pfam" id="PF08281"/>
    </source>
</evidence>
<gene>
    <name evidence="8" type="primary">sigE</name>
    <name evidence="8" type="ORF">Pan181_47110</name>
</gene>
<dbReference type="SUPFAM" id="SSF88946">
    <property type="entry name" value="Sigma2 domain of RNA polymerase sigma factors"/>
    <property type="match status" value="1"/>
</dbReference>
<dbReference type="AlphaFoldDB" id="A0A518AUS9"/>
<dbReference type="PANTHER" id="PTHR43133:SF51">
    <property type="entry name" value="RNA POLYMERASE SIGMA FACTOR"/>
    <property type="match status" value="1"/>
</dbReference>
<evidence type="ECO:0000256" key="3">
    <source>
        <dbReference type="ARBA" id="ARBA00023082"/>
    </source>
</evidence>
<evidence type="ECO:0000256" key="5">
    <source>
        <dbReference type="SAM" id="MobiDB-lite"/>
    </source>
</evidence>
<dbReference type="InterPro" id="IPR036249">
    <property type="entry name" value="Thioredoxin-like_sf"/>
</dbReference>
<comment type="similarity">
    <text evidence="1">Belongs to the sigma-70 factor family. ECF subfamily.</text>
</comment>
<dbReference type="RefSeq" id="WP_145250508.1">
    <property type="nucleotide sequence ID" value="NZ_CP036278.1"/>
</dbReference>
<dbReference type="CDD" id="cd06171">
    <property type="entry name" value="Sigma70_r4"/>
    <property type="match status" value="1"/>
</dbReference>
<dbReference type="InterPro" id="IPR013324">
    <property type="entry name" value="RNA_pol_sigma_r3/r4-like"/>
</dbReference>
<dbReference type="EMBL" id="CP036278">
    <property type="protein sequence ID" value="QDU58474.1"/>
    <property type="molecule type" value="Genomic_DNA"/>
</dbReference>
<evidence type="ECO:0000313" key="9">
    <source>
        <dbReference type="Proteomes" id="UP000315750"/>
    </source>
</evidence>
<dbReference type="OrthoDB" id="291047at2"/>
<sequence>MSTSTIPTSADVDQQVVAPTPRVPTTDGELLLRFTRHSDQEAFARLVNRHAALVWSGCRQVLKHREDIEDAFQATFLILAKRASDIRACDSAAGWLYRVAHRTSLSLLRKKRSTREQPLAEPDTLDGECDPLEQLHRQYAIGVLTEELQALPRRYREPLVLCYLEGRSRSGAADELDVTTATVKGRLTRGRRMLRQRLARRGIALSMAVGFASAAVRGAEAVAASPLTASTTLAASDFVSNTAGGPSTAGSTVQSLAQHGVSAMYYASLAKPVLCFLALAAVGVGVALAAEPANSPALSPNNTTGVALVVTTDGEGEEPATASISLSAPSSATEDVAADEAVEVESDATIEVQVSRDQKTGTITATAGNQATPVTPSQHAVVIDTRSITTGAPATAGSFAWAQNPMEGVPTAEEFDLQRKYWETRAEGLKQKSHAIVKQYDRIQTLIEQGVADQATLDKSNELLSEAILVKAEVYQAQAKVLEMERLKKQAQQVSAAPTPAFLPAATDSSVPFSPPALRGGQNYSASTSQIPTAPPAPPTGHNYTAPAAPGPSSFSPPTAANIVVSGRSLPSLPPAPMVWFQDAEGAVKTARENGRVAVLNFVSPQYAPSQEFLKMLRETPKVTAYLQGNAVPAVIDIEQHPEIVREFKVTGMPSVCVVGPNGAVLESFKAPQQPKNYLKKLQTWVQIVEGQPSNTAAEPHPPTAVWESSPVPATAQQPPADAREVQALQSELESLRQQLKELKQQLQDSESEN</sequence>
<reference evidence="8 9" key="1">
    <citation type="submission" date="2019-02" db="EMBL/GenBank/DDBJ databases">
        <title>Deep-cultivation of Planctomycetes and their phenomic and genomic characterization uncovers novel biology.</title>
        <authorList>
            <person name="Wiegand S."/>
            <person name="Jogler M."/>
            <person name="Boedeker C."/>
            <person name="Pinto D."/>
            <person name="Vollmers J."/>
            <person name="Rivas-Marin E."/>
            <person name="Kohn T."/>
            <person name="Peeters S.H."/>
            <person name="Heuer A."/>
            <person name="Rast P."/>
            <person name="Oberbeckmann S."/>
            <person name="Bunk B."/>
            <person name="Jeske O."/>
            <person name="Meyerdierks A."/>
            <person name="Storesund J.E."/>
            <person name="Kallscheuer N."/>
            <person name="Luecker S."/>
            <person name="Lage O.M."/>
            <person name="Pohl T."/>
            <person name="Merkel B.J."/>
            <person name="Hornburger P."/>
            <person name="Mueller R.-W."/>
            <person name="Bruemmer F."/>
            <person name="Labrenz M."/>
            <person name="Spormann A.M."/>
            <person name="Op den Camp H."/>
            <person name="Overmann J."/>
            <person name="Amann R."/>
            <person name="Jetten M.S.M."/>
            <person name="Mascher T."/>
            <person name="Medema M.H."/>
            <person name="Devos D.P."/>
            <person name="Kaster A.-K."/>
            <person name="Ovreas L."/>
            <person name="Rohde M."/>
            <person name="Galperin M.Y."/>
            <person name="Jogler C."/>
        </authorList>
    </citation>
    <scope>NUCLEOTIDE SEQUENCE [LARGE SCALE GENOMIC DNA]</scope>
    <source>
        <strain evidence="8 9">Pan181</strain>
    </source>
</reference>
<dbReference type="Gene3D" id="1.10.1740.10">
    <property type="match status" value="1"/>
</dbReference>
<keyword evidence="2" id="KW-0805">Transcription regulation</keyword>
<keyword evidence="3" id="KW-0731">Sigma factor</keyword>
<dbReference type="InterPro" id="IPR007627">
    <property type="entry name" value="RNA_pol_sigma70_r2"/>
</dbReference>
<dbReference type="InterPro" id="IPR014284">
    <property type="entry name" value="RNA_pol_sigma-70_dom"/>
</dbReference>
<organism evidence="8 9">
    <name type="scientific">Aeoliella mucimassa</name>
    <dbReference type="NCBI Taxonomy" id="2527972"/>
    <lineage>
        <taxon>Bacteria</taxon>
        <taxon>Pseudomonadati</taxon>
        <taxon>Planctomycetota</taxon>
        <taxon>Planctomycetia</taxon>
        <taxon>Pirellulales</taxon>
        <taxon>Lacipirellulaceae</taxon>
        <taxon>Aeoliella</taxon>
    </lineage>
</organism>
<dbReference type="Pfam" id="PF04542">
    <property type="entry name" value="Sigma70_r2"/>
    <property type="match status" value="1"/>
</dbReference>
<dbReference type="GO" id="GO:0006352">
    <property type="term" value="P:DNA-templated transcription initiation"/>
    <property type="evidence" value="ECO:0007669"/>
    <property type="project" value="InterPro"/>
</dbReference>
<feature type="compositionally biased region" description="Polar residues" evidence="5">
    <location>
        <begin position="522"/>
        <end position="532"/>
    </location>
</feature>
<keyword evidence="4" id="KW-0804">Transcription</keyword>
<evidence type="ECO:0000259" key="6">
    <source>
        <dbReference type="Pfam" id="PF04542"/>
    </source>
</evidence>
<dbReference type="SUPFAM" id="SSF52833">
    <property type="entry name" value="Thioredoxin-like"/>
    <property type="match status" value="1"/>
</dbReference>
<dbReference type="GO" id="GO:0003677">
    <property type="term" value="F:DNA binding"/>
    <property type="evidence" value="ECO:0007669"/>
    <property type="project" value="InterPro"/>
</dbReference>
<dbReference type="InterPro" id="IPR013249">
    <property type="entry name" value="RNA_pol_sigma70_r4_t2"/>
</dbReference>
<dbReference type="GO" id="GO:0016987">
    <property type="term" value="F:sigma factor activity"/>
    <property type="evidence" value="ECO:0007669"/>
    <property type="project" value="UniProtKB-KW"/>
</dbReference>
<keyword evidence="9" id="KW-1185">Reference proteome</keyword>
<feature type="domain" description="RNA polymerase sigma-70 region 2" evidence="6">
    <location>
        <begin position="46"/>
        <end position="113"/>
    </location>
</feature>
<feature type="region of interest" description="Disordered" evidence="5">
    <location>
        <begin position="694"/>
        <end position="725"/>
    </location>
</feature>
<dbReference type="InterPro" id="IPR039425">
    <property type="entry name" value="RNA_pol_sigma-70-like"/>
</dbReference>
<feature type="domain" description="RNA polymerase sigma factor 70 region 4 type 2" evidence="7">
    <location>
        <begin position="144"/>
        <end position="194"/>
    </location>
</feature>
<dbReference type="Proteomes" id="UP000315750">
    <property type="component" value="Chromosome"/>
</dbReference>
<accession>A0A518AUS9</accession>
<dbReference type="InterPro" id="IPR013325">
    <property type="entry name" value="RNA_pol_sigma_r2"/>
</dbReference>
<dbReference type="SUPFAM" id="SSF88659">
    <property type="entry name" value="Sigma3 and sigma4 domains of RNA polymerase sigma factors"/>
    <property type="match status" value="1"/>
</dbReference>
<feature type="region of interest" description="Disordered" evidence="5">
    <location>
        <begin position="512"/>
        <end position="553"/>
    </location>
</feature>
<dbReference type="NCBIfam" id="TIGR02937">
    <property type="entry name" value="sigma70-ECF"/>
    <property type="match status" value="1"/>
</dbReference>
<evidence type="ECO:0000256" key="1">
    <source>
        <dbReference type="ARBA" id="ARBA00010641"/>
    </source>
</evidence>
<dbReference type="Pfam" id="PF08281">
    <property type="entry name" value="Sigma70_r4_2"/>
    <property type="match status" value="1"/>
</dbReference>
<proteinExistence type="inferred from homology"/>
<dbReference type="Gene3D" id="3.40.30.10">
    <property type="entry name" value="Glutaredoxin"/>
    <property type="match status" value="1"/>
</dbReference>
<dbReference type="Gene3D" id="1.10.10.10">
    <property type="entry name" value="Winged helix-like DNA-binding domain superfamily/Winged helix DNA-binding domain"/>
    <property type="match status" value="1"/>
</dbReference>
<protein>
    <submittedName>
        <fullName evidence="8">ECF RNA polymerase sigma factor SigE</fullName>
    </submittedName>
</protein>
<evidence type="ECO:0000313" key="8">
    <source>
        <dbReference type="EMBL" id="QDU58474.1"/>
    </source>
</evidence>
<evidence type="ECO:0000256" key="2">
    <source>
        <dbReference type="ARBA" id="ARBA00023015"/>
    </source>
</evidence>
<dbReference type="InterPro" id="IPR036388">
    <property type="entry name" value="WH-like_DNA-bd_sf"/>
</dbReference>
<dbReference type="PANTHER" id="PTHR43133">
    <property type="entry name" value="RNA POLYMERASE ECF-TYPE SIGMA FACTO"/>
    <property type="match status" value="1"/>
</dbReference>
<name>A0A518AUS9_9BACT</name>